<evidence type="ECO:0000259" key="1">
    <source>
        <dbReference type="Pfam" id="PF06985"/>
    </source>
</evidence>
<protein>
    <recommendedName>
        <fullName evidence="1">Heterokaryon incompatibility domain-containing protein</fullName>
    </recommendedName>
</protein>
<dbReference type="EMBL" id="JAFEKC020000017">
    <property type="protein sequence ID" value="KAK0510324.1"/>
    <property type="molecule type" value="Genomic_DNA"/>
</dbReference>
<organism evidence="2 3">
    <name type="scientific">Cladonia borealis</name>
    <dbReference type="NCBI Taxonomy" id="184061"/>
    <lineage>
        <taxon>Eukaryota</taxon>
        <taxon>Fungi</taxon>
        <taxon>Dikarya</taxon>
        <taxon>Ascomycota</taxon>
        <taxon>Pezizomycotina</taxon>
        <taxon>Lecanoromycetes</taxon>
        <taxon>OSLEUM clade</taxon>
        <taxon>Lecanoromycetidae</taxon>
        <taxon>Lecanorales</taxon>
        <taxon>Lecanorineae</taxon>
        <taxon>Cladoniaceae</taxon>
        <taxon>Cladonia</taxon>
    </lineage>
</organism>
<feature type="domain" description="Heterokaryon incompatibility" evidence="1">
    <location>
        <begin position="84"/>
        <end position="264"/>
    </location>
</feature>
<name>A0AA39QXW9_9LECA</name>
<dbReference type="PANTHER" id="PTHR24148:SF64">
    <property type="entry name" value="HETEROKARYON INCOMPATIBILITY DOMAIN-CONTAINING PROTEIN"/>
    <property type="match status" value="1"/>
</dbReference>
<dbReference type="Pfam" id="PF06985">
    <property type="entry name" value="HET"/>
    <property type="match status" value="1"/>
</dbReference>
<dbReference type="AlphaFoldDB" id="A0AA39QXW9"/>
<evidence type="ECO:0000313" key="2">
    <source>
        <dbReference type="EMBL" id="KAK0510324.1"/>
    </source>
</evidence>
<sequence length="662" mass="75767">MDNAPSSCISFEPLDVKIQRNLKEDKTLLEKECHYRYRPLNEAKRQVRILRLAPGDFHQHIRGSLIVISLDRLRRRRWQELKEWVALSYVWGTAPRNEPIRINQRKIFITQTLHHALRYLRASNIEKYFWIDQICINQDDNVERASQVQLMQKIYNEATFVVAWLGPDAVEISALLTRIKHAGDTIEIYRSECATGERTQFAIWQAYREACGGDVVEEDLMSKLVHIPDVDPNLTLKELFGIFDDVHHILFDNAWFNRVWTVQEAAVAVNLILQAGWEHVTWDNIFQVFHGFPSLACESESTCNVEDIIFSITSLRLSIKKAPKDSSLPWSGVVPRLHRLAGDERDYVYGQLGLLNRRVLDFLKPDYSVDVKTVFMNGTVALIQADENLDTLGACCSSYKSERHALPSWCRDWSDSSFGCGIRHDGQTSNQIGLYNAGLTYDLQVLYQPRHSVLEVRGMVVDVTDTRTYSYANKPKLRALEIWSTILERFSPTGASCQDEERYQDLFRALINDTFDGRSRTNASSVSQAIAWLRDYENREILTESHPHVTINGSFSIDRMITQIEAVGNGYRSIFETKCCRFGKSCSHVLPGDMICILYGGRLPFIIREAGVVDIPHSNGDPYERQIYRLIGGDCYVHGLVDGEIANMAETEGFCVQDFCLI</sequence>
<proteinExistence type="predicted"/>
<keyword evidence="3" id="KW-1185">Reference proteome</keyword>
<dbReference type="Pfam" id="PF26639">
    <property type="entry name" value="Het-6_barrel"/>
    <property type="match status" value="1"/>
</dbReference>
<comment type="caution">
    <text evidence="2">The sequence shown here is derived from an EMBL/GenBank/DDBJ whole genome shotgun (WGS) entry which is preliminary data.</text>
</comment>
<gene>
    <name evidence="2" type="ORF">JMJ35_007718</name>
</gene>
<dbReference type="InterPro" id="IPR010730">
    <property type="entry name" value="HET"/>
</dbReference>
<accession>A0AA39QXW9</accession>
<evidence type="ECO:0000313" key="3">
    <source>
        <dbReference type="Proteomes" id="UP001166286"/>
    </source>
</evidence>
<dbReference type="PANTHER" id="PTHR24148">
    <property type="entry name" value="ANKYRIN REPEAT DOMAIN-CONTAINING PROTEIN 39 HOMOLOG-RELATED"/>
    <property type="match status" value="1"/>
</dbReference>
<reference evidence="2" key="1">
    <citation type="submission" date="2023-03" db="EMBL/GenBank/DDBJ databases">
        <title>Complete genome of Cladonia borealis.</title>
        <authorList>
            <person name="Park H."/>
        </authorList>
    </citation>
    <scope>NUCLEOTIDE SEQUENCE</scope>
    <source>
        <strain evidence="2">ANT050790</strain>
    </source>
</reference>
<dbReference type="InterPro" id="IPR052895">
    <property type="entry name" value="HetReg/Transcr_Mod"/>
</dbReference>
<dbReference type="Proteomes" id="UP001166286">
    <property type="component" value="Unassembled WGS sequence"/>
</dbReference>